<evidence type="ECO:0000313" key="2">
    <source>
        <dbReference type="EMBL" id="RPA82325.1"/>
    </source>
</evidence>
<dbReference type="EMBL" id="ML119672">
    <property type="protein sequence ID" value="RPA82325.1"/>
    <property type="molecule type" value="Genomic_DNA"/>
</dbReference>
<sequence>MKCCQRSLHCIKTKLFEAAFNRPVVFSRADSSALGIWGLKNLPHPDALETTATLPFPQFAMSSYNLASPASPAPATPSHQQYSQCGDSTLYFTPQTTVHTSPGRQHLRSSPAADPDLFENQRILNSRETTPRARLSMPPTESPPPYSGQSDAVLTVSALQRFVARNAAFGEFTAPLVTYLQERNLWVNFCEWFHAQVPERQYSKVETAPLLDDLVRNWARVHNLREITPASIERSVIDSRETSVAPELERRLPHDLPYREREDGTGYAITARTEEQRAHVLEFWGLEPYEDVYGLSRHPPSTRTNPYVQKTNLPKVSERDCINAFASGVSTQYFIPRISDSIDWSLYPPTKSHDKAVLRKRLRVVGDESKNNKQGCKRFDEELMVLATQMGFKGIRDNSELGGQEWVDYMLECTRLPHFNPGVAVCIQRYEPSVDTVALKLGSPTASRNPSVRLFDQKKRFFWHSLDQYLVHFWGEKIATMKKDWEQVLLNRKVTNMNRENFW</sequence>
<proteinExistence type="predicted"/>
<organism evidence="2 3">
    <name type="scientific">Ascobolus immersus RN42</name>
    <dbReference type="NCBI Taxonomy" id="1160509"/>
    <lineage>
        <taxon>Eukaryota</taxon>
        <taxon>Fungi</taxon>
        <taxon>Dikarya</taxon>
        <taxon>Ascomycota</taxon>
        <taxon>Pezizomycotina</taxon>
        <taxon>Pezizomycetes</taxon>
        <taxon>Pezizales</taxon>
        <taxon>Ascobolaceae</taxon>
        <taxon>Ascobolus</taxon>
    </lineage>
</organism>
<dbReference type="Proteomes" id="UP000275078">
    <property type="component" value="Unassembled WGS sequence"/>
</dbReference>
<dbReference type="AlphaFoldDB" id="A0A3N4I8D2"/>
<keyword evidence="3" id="KW-1185">Reference proteome</keyword>
<name>A0A3N4I8D2_ASCIM</name>
<reference evidence="2 3" key="1">
    <citation type="journal article" date="2018" name="Nat. Ecol. Evol.">
        <title>Pezizomycetes genomes reveal the molecular basis of ectomycorrhizal truffle lifestyle.</title>
        <authorList>
            <person name="Murat C."/>
            <person name="Payen T."/>
            <person name="Noel B."/>
            <person name="Kuo A."/>
            <person name="Morin E."/>
            <person name="Chen J."/>
            <person name="Kohler A."/>
            <person name="Krizsan K."/>
            <person name="Balestrini R."/>
            <person name="Da Silva C."/>
            <person name="Montanini B."/>
            <person name="Hainaut M."/>
            <person name="Levati E."/>
            <person name="Barry K.W."/>
            <person name="Belfiori B."/>
            <person name="Cichocki N."/>
            <person name="Clum A."/>
            <person name="Dockter R.B."/>
            <person name="Fauchery L."/>
            <person name="Guy J."/>
            <person name="Iotti M."/>
            <person name="Le Tacon F."/>
            <person name="Lindquist E.A."/>
            <person name="Lipzen A."/>
            <person name="Malagnac F."/>
            <person name="Mello A."/>
            <person name="Molinier V."/>
            <person name="Miyauchi S."/>
            <person name="Poulain J."/>
            <person name="Riccioni C."/>
            <person name="Rubini A."/>
            <person name="Sitrit Y."/>
            <person name="Splivallo R."/>
            <person name="Traeger S."/>
            <person name="Wang M."/>
            <person name="Zifcakova L."/>
            <person name="Wipf D."/>
            <person name="Zambonelli A."/>
            <person name="Paolocci F."/>
            <person name="Nowrousian M."/>
            <person name="Ottonello S."/>
            <person name="Baldrian P."/>
            <person name="Spatafora J.W."/>
            <person name="Henrissat B."/>
            <person name="Nagy L.G."/>
            <person name="Aury J.M."/>
            <person name="Wincker P."/>
            <person name="Grigoriev I.V."/>
            <person name="Bonfante P."/>
            <person name="Martin F.M."/>
        </authorList>
    </citation>
    <scope>NUCLEOTIDE SEQUENCE [LARGE SCALE GENOMIC DNA]</scope>
    <source>
        <strain evidence="2 3">RN42</strain>
    </source>
</reference>
<accession>A0A3N4I8D2</accession>
<evidence type="ECO:0000313" key="3">
    <source>
        <dbReference type="Proteomes" id="UP000275078"/>
    </source>
</evidence>
<protein>
    <submittedName>
        <fullName evidence="2">Uncharacterized protein</fullName>
    </submittedName>
</protein>
<feature type="region of interest" description="Disordered" evidence="1">
    <location>
        <begin position="124"/>
        <end position="149"/>
    </location>
</feature>
<evidence type="ECO:0000256" key="1">
    <source>
        <dbReference type="SAM" id="MobiDB-lite"/>
    </source>
</evidence>
<gene>
    <name evidence="2" type="ORF">BJ508DRAFT_305722</name>
</gene>